<gene>
    <name evidence="1" type="ORF">HEB94_006601</name>
</gene>
<dbReference type="EMBL" id="JADBEM010000001">
    <property type="protein sequence ID" value="MBE1609753.1"/>
    <property type="molecule type" value="Genomic_DNA"/>
</dbReference>
<dbReference type="Gene3D" id="2.30.110.10">
    <property type="entry name" value="Electron Transport, Fmn-binding Protein, Chain A"/>
    <property type="match status" value="1"/>
</dbReference>
<sequence length="122" mass="13096">MRLLGETPIGRVAFTDQTLPAVAPMNFAVDGDCVIVRTRGSSKFLTAVHESVVAFQADQIDVDHGRGWSVTGVGHAEVVTDADDIARFSSLSLHAWGSDSTSRFVRIRLEAVWGRRVGVASG</sequence>
<dbReference type="RefSeq" id="WP_238361690.1">
    <property type="nucleotide sequence ID" value="NZ_BAABJL010000181.1"/>
</dbReference>
<name>A0A927RN74_9ACTN</name>
<evidence type="ECO:0000313" key="2">
    <source>
        <dbReference type="Proteomes" id="UP000638648"/>
    </source>
</evidence>
<comment type="caution">
    <text evidence="1">The sequence shown here is derived from an EMBL/GenBank/DDBJ whole genome shotgun (WGS) entry which is preliminary data.</text>
</comment>
<dbReference type="Pfam" id="PF12900">
    <property type="entry name" value="Pyridox_ox_2"/>
    <property type="match status" value="1"/>
</dbReference>
<protein>
    <submittedName>
        <fullName evidence="1">Nitroimidazol reductase NimA-like FMN-containing flavoprotein (Pyridoxamine 5'-phosphate oxidase superfamily)</fullName>
    </submittedName>
</protein>
<dbReference type="Proteomes" id="UP000638648">
    <property type="component" value="Unassembled WGS sequence"/>
</dbReference>
<dbReference type="SUPFAM" id="SSF50475">
    <property type="entry name" value="FMN-binding split barrel"/>
    <property type="match status" value="1"/>
</dbReference>
<evidence type="ECO:0000313" key="1">
    <source>
        <dbReference type="EMBL" id="MBE1609753.1"/>
    </source>
</evidence>
<organism evidence="1 2">
    <name type="scientific">Actinopolymorpha pittospori</name>
    <dbReference type="NCBI Taxonomy" id="648752"/>
    <lineage>
        <taxon>Bacteria</taxon>
        <taxon>Bacillati</taxon>
        <taxon>Actinomycetota</taxon>
        <taxon>Actinomycetes</taxon>
        <taxon>Propionibacteriales</taxon>
        <taxon>Actinopolymorphaceae</taxon>
        <taxon>Actinopolymorpha</taxon>
    </lineage>
</organism>
<reference evidence="1" key="1">
    <citation type="submission" date="2020-10" db="EMBL/GenBank/DDBJ databases">
        <title>Sequencing the genomes of 1000 actinobacteria strains.</title>
        <authorList>
            <person name="Klenk H.-P."/>
        </authorList>
    </citation>
    <scope>NUCLEOTIDE SEQUENCE</scope>
    <source>
        <strain evidence="1">DSM 45354</strain>
    </source>
</reference>
<keyword evidence="2" id="KW-1185">Reference proteome</keyword>
<accession>A0A927RN74</accession>
<dbReference type="AlphaFoldDB" id="A0A927RN74"/>
<proteinExistence type="predicted"/>
<dbReference type="InterPro" id="IPR024747">
    <property type="entry name" value="Pyridox_Oxase-rel"/>
</dbReference>
<dbReference type="InterPro" id="IPR012349">
    <property type="entry name" value="Split_barrel_FMN-bd"/>
</dbReference>